<sequence>MTDPYGRPGGTGRPPGGMPTWVAVGLPVAVALLVVLTGAVFLVLDGRDRPDTQVGGSAASGSRVPSSELEGHWTGEGQLTLCAGFDAEGCSGRQITLTIDCPGGRCAVTPFDRFYGSPPLRFEEGVYRASGPVPADVAPICGGAPTSSALWRLELVVRDGRLGGSYQESTIQGFDCGATAVAWRALFERT</sequence>
<dbReference type="Proteomes" id="UP000319865">
    <property type="component" value="Unassembled WGS sequence"/>
</dbReference>
<dbReference type="EMBL" id="VFQE01000001">
    <property type="protein sequence ID" value="TQN43553.1"/>
    <property type="molecule type" value="Genomic_DNA"/>
</dbReference>
<keyword evidence="3" id="KW-1185">Reference proteome</keyword>
<reference evidence="2 3" key="1">
    <citation type="submission" date="2019-06" db="EMBL/GenBank/DDBJ databases">
        <title>Sequencing the genomes of 1000 actinobacteria strains.</title>
        <authorList>
            <person name="Klenk H.-P."/>
        </authorList>
    </citation>
    <scope>NUCLEOTIDE SEQUENCE [LARGE SCALE GENOMIC DNA]</scope>
    <source>
        <strain evidence="2 3">DSM 46837</strain>
    </source>
</reference>
<organism evidence="2 3">
    <name type="scientific">Blastococcus colisei</name>
    <dbReference type="NCBI Taxonomy" id="1564162"/>
    <lineage>
        <taxon>Bacteria</taxon>
        <taxon>Bacillati</taxon>
        <taxon>Actinomycetota</taxon>
        <taxon>Actinomycetes</taxon>
        <taxon>Geodermatophilales</taxon>
        <taxon>Geodermatophilaceae</taxon>
        <taxon>Blastococcus</taxon>
    </lineage>
</organism>
<proteinExistence type="predicted"/>
<comment type="caution">
    <text evidence="2">The sequence shown here is derived from an EMBL/GenBank/DDBJ whole genome shotgun (WGS) entry which is preliminary data.</text>
</comment>
<protein>
    <submittedName>
        <fullName evidence="2">Uncharacterized protein</fullName>
    </submittedName>
</protein>
<keyword evidence="1" id="KW-0812">Transmembrane</keyword>
<evidence type="ECO:0000313" key="2">
    <source>
        <dbReference type="EMBL" id="TQN43553.1"/>
    </source>
</evidence>
<evidence type="ECO:0000256" key="1">
    <source>
        <dbReference type="SAM" id="Phobius"/>
    </source>
</evidence>
<name>A0A543PHJ9_9ACTN</name>
<accession>A0A543PHJ9</accession>
<gene>
    <name evidence="2" type="ORF">FHU33_3004</name>
</gene>
<feature type="transmembrane region" description="Helical" evidence="1">
    <location>
        <begin position="20"/>
        <end position="44"/>
    </location>
</feature>
<dbReference type="AlphaFoldDB" id="A0A543PHJ9"/>
<dbReference type="RefSeq" id="WP_211355139.1">
    <property type="nucleotide sequence ID" value="NZ_VFQE01000001.1"/>
</dbReference>
<evidence type="ECO:0000313" key="3">
    <source>
        <dbReference type="Proteomes" id="UP000319865"/>
    </source>
</evidence>
<keyword evidence="1" id="KW-0472">Membrane</keyword>
<keyword evidence="1" id="KW-1133">Transmembrane helix</keyword>